<accession>A0A1Z2SIG7</accession>
<dbReference type="GO" id="GO:0003700">
    <property type="term" value="F:DNA-binding transcription factor activity"/>
    <property type="evidence" value="ECO:0007669"/>
    <property type="project" value="TreeGrafter"/>
</dbReference>
<dbReference type="Pfam" id="PF00356">
    <property type="entry name" value="LacI"/>
    <property type="match status" value="1"/>
</dbReference>
<dbReference type="Gene3D" id="1.10.260.40">
    <property type="entry name" value="lambda repressor-like DNA-binding domains"/>
    <property type="match status" value="1"/>
</dbReference>
<dbReference type="SMART" id="SM00354">
    <property type="entry name" value="HTH_LACI"/>
    <property type="match status" value="1"/>
</dbReference>
<gene>
    <name evidence="6" type="ORF">BSQ33_15565</name>
</gene>
<dbReference type="KEGG" id="vga:BSQ33_15565"/>
<reference evidence="6 7" key="1">
    <citation type="submission" date="2016-12" db="EMBL/GenBank/DDBJ databases">
        <authorList>
            <person name="Song W.-J."/>
            <person name="Kurnit D.M."/>
        </authorList>
    </citation>
    <scope>NUCLEOTIDE SEQUENCE [LARGE SCALE GENOMIC DNA]</scope>
    <source>
        <strain evidence="6 7">ATCC 43942</strain>
    </source>
</reference>
<dbReference type="PANTHER" id="PTHR30146">
    <property type="entry name" value="LACI-RELATED TRANSCRIPTIONAL REPRESSOR"/>
    <property type="match status" value="1"/>
</dbReference>
<dbReference type="Gene3D" id="3.40.50.2300">
    <property type="match status" value="4"/>
</dbReference>
<feature type="domain" description="HTH lacI-type" evidence="5">
    <location>
        <begin position="1"/>
        <end position="55"/>
    </location>
</feature>
<sequence>MNIKDIAALANVSPATISRYFNGNELICHQTRERIEKVVHLTGYHPKQKSTRVALNHNPTIGVLIPSLLNPVFAEIVAGIQARARHFGYSTIIIDTEYHQAREHQAVVDFIRQRVSGVILTVASIDNNQALSLLKEFNFPLSLVHNQFTADDATVYVNNYQAGWDVADHLLKLGHHKLGMVAGQFNRSDRAQLRYEGFKARIAQDKQARLLTLLEIDPMADAPFTDLEQSLTHRFGLNNDPLNNDPSNYDSSNNASLNHAPSNTPLFNNPSFNNRPSAWFCSNDLIALKLIRHLRHTGIRVPEETSVVGFDGMSLGQITYPALATVKVPHLQMGHLAVDLLLNSKHHTALPRQRELPYELSLTGTVAPVKPHFESIQSIG</sequence>
<evidence type="ECO:0000259" key="5">
    <source>
        <dbReference type="PROSITE" id="PS50932"/>
    </source>
</evidence>
<dbReference type="PROSITE" id="PS50932">
    <property type="entry name" value="HTH_LACI_2"/>
    <property type="match status" value="1"/>
</dbReference>
<keyword evidence="2" id="KW-0238">DNA-binding</keyword>
<evidence type="ECO:0000256" key="4">
    <source>
        <dbReference type="SAM" id="MobiDB-lite"/>
    </source>
</evidence>
<dbReference type="Proteomes" id="UP000196708">
    <property type="component" value="Chromosome 1"/>
</dbReference>
<dbReference type="CDD" id="cd01392">
    <property type="entry name" value="HTH_LacI"/>
    <property type="match status" value="1"/>
</dbReference>
<dbReference type="InterPro" id="IPR028082">
    <property type="entry name" value="Peripla_BP_I"/>
</dbReference>
<evidence type="ECO:0000256" key="2">
    <source>
        <dbReference type="ARBA" id="ARBA00023125"/>
    </source>
</evidence>
<dbReference type="InterPro" id="IPR046335">
    <property type="entry name" value="LacI/GalR-like_sensor"/>
</dbReference>
<protein>
    <recommendedName>
        <fullName evidence="5">HTH lacI-type domain-containing protein</fullName>
    </recommendedName>
</protein>
<evidence type="ECO:0000313" key="7">
    <source>
        <dbReference type="Proteomes" id="UP000196708"/>
    </source>
</evidence>
<dbReference type="AlphaFoldDB" id="A0A1Z2SIG7"/>
<evidence type="ECO:0000313" key="6">
    <source>
        <dbReference type="EMBL" id="ASA56973.1"/>
    </source>
</evidence>
<dbReference type="EMBL" id="CP018835">
    <property type="protein sequence ID" value="ASA56973.1"/>
    <property type="molecule type" value="Genomic_DNA"/>
</dbReference>
<keyword evidence="3" id="KW-0804">Transcription</keyword>
<proteinExistence type="predicted"/>
<feature type="compositionally biased region" description="Low complexity" evidence="4">
    <location>
        <begin position="237"/>
        <end position="254"/>
    </location>
</feature>
<dbReference type="InterPro" id="IPR010982">
    <property type="entry name" value="Lambda_DNA-bd_dom_sf"/>
</dbReference>
<dbReference type="SUPFAM" id="SSF47413">
    <property type="entry name" value="lambda repressor-like DNA-binding domains"/>
    <property type="match status" value="1"/>
</dbReference>
<evidence type="ECO:0000256" key="1">
    <source>
        <dbReference type="ARBA" id="ARBA00023015"/>
    </source>
</evidence>
<dbReference type="InterPro" id="IPR000843">
    <property type="entry name" value="HTH_LacI"/>
</dbReference>
<organism evidence="6 7">
    <name type="scientific">Vibrio gazogenes</name>
    <dbReference type="NCBI Taxonomy" id="687"/>
    <lineage>
        <taxon>Bacteria</taxon>
        <taxon>Pseudomonadati</taxon>
        <taxon>Pseudomonadota</taxon>
        <taxon>Gammaproteobacteria</taxon>
        <taxon>Vibrionales</taxon>
        <taxon>Vibrionaceae</taxon>
        <taxon>Vibrio</taxon>
    </lineage>
</organism>
<evidence type="ECO:0000256" key="3">
    <source>
        <dbReference type="ARBA" id="ARBA00023163"/>
    </source>
</evidence>
<dbReference type="PANTHER" id="PTHR30146:SF24">
    <property type="entry name" value="XYLOSE OPERON REGULATORY PROTEIN"/>
    <property type="match status" value="1"/>
</dbReference>
<dbReference type="GO" id="GO:0000976">
    <property type="term" value="F:transcription cis-regulatory region binding"/>
    <property type="evidence" value="ECO:0007669"/>
    <property type="project" value="TreeGrafter"/>
</dbReference>
<feature type="region of interest" description="Disordered" evidence="4">
    <location>
        <begin position="237"/>
        <end position="262"/>
    </location>
</feature>
<name>A0A1Z2SIG7_VIBGA</name>
<dbReference type="Pfam" id="PF13377">
    <property type="entry name" value="Peripla_BP_3"/>
    <property type="match status" value="1"/>
</dbReference>
<keyword evidence="1" id="KW-0805">Transcription regulation</keyword>
<dbReference type="SUPFAM" id="SSF53822">
    <property type="entry name" value="Periplasmic binding protein-like I"/>
    <property type="match status" value="1"/>
</dbReference>